<accession>A0A6B2LQ52</accession>
<dbReference type="GO" id="GO:0005789">
    <property type="term" value="C:endoplasmic reticulum membrane"/>
    <property type="evidence" value="ECO:0007669"/>
    <property type="project" value="InterPro"/>
</dbReference>
<proteinExistence type="predicted"/>
<dbReference type="InterPro" id="IPR007203">
    <property type="entry name" value="ORMDL"/>
</dbReference>
<organism evidence="5">
    <name type="scientific">Arcella intermedia</name>
    <dbReference type="NCBI Taxonomy" id="1963864"/>
    <lineage>
        <taxon>Eukaryota</taxon>
        <taxon>Amoebozoa</taxon>
        <taxon>Tubulinea</taxon>
        <taxon>Elardia</taxon>
        <taxon>Arcellinida</taxon>
        <taxon>Sphaerothecina</taxon>
        <taxon>Arcellidae</taxon>
        <taxon>Arcella</taxon>
    </lineage>
</organism>
<dbReference type="Pfam" id="PF04061">
    <property type="entry name" value="ORMDL"/>
    <property type="match status" value="1"/>
</dbReference>
<evidence type="ECO:0000256" key="2">
    <source>
        <dbReference type="ARBA" id="ARBA00022692"/>
    </source>
</evidence>
<reference evidence="5" key="1">
    <citation type="journal article" date="2020" name="J. Eukaryot. Microbiol.">
        <title>De novo Sequencing, Assembly and Annotation of the Transcriptome for the Free-Living Testate Amoeba Arcella intermedia.</title>
        <authorList>
            <person name="Ribeiro G.M."/>
            <person name="Porfirio-Sousa A.L."/>
            <person name="Maurer-Alcala X.X."/>
            <person name="Katz L.A."/>
            <person name="Lahr D.J.G."/>
        </authorList>
    </citation>
    <scope>NUCLEOTIDE SEQUENCE</scope>
</reference>
<evidence type="ECO:0000256" key="4">
    <source>
        <dbReference type="ARBA" id="ARBA00023136"/>
    </source>
</evidence>
<evidence type="ECO:0008006" key="6">
    <source>
        <dbReference type="Google" id="ProtNLM"/>
    </source>
</evidence>
<sequence length="124" mass="14456">MCIALLRFGLVLFHIRPPIAWTLTHIIHSAISFFILHWTKGSPFPHDNTKKDKLTIWEQIDNEKQYTPTKKVFTAIPIILFLIAIHENEYGALEFFWNVVSLAVVLFPKTPAFHRVRLFGINED</sequence>
<evidence type="ECO:0000256" key="3">
    <source>
        <dbReference type="ARBA" id="ARBA00022989"/>
    </source>
</evidence>
<keyword evidence="2" id="KW-0812">Transmembrane</keyword>
<protein>
    <recommendedName>
        <fullName evidence="6">ORM1-like protein 3</fullName>
    </recommendedName>
</protein>
<comment type="subcellular location">
    <subcellularLocation>
        <location evidence="1">Membrane</location>
        <topology evidence="1">Multi-pass membrane protein</topology>
    </subcellularLocation>
</comment>
<dbReference type="PANTHER" id="PTHR12665">
    <property type="entry name" value="ORMDL PROTEINS"/>
    <property type="match status" value="1"/>
</dbReference>
<dbReference type="EMBL" id="GIBP01010086">
    <property type="protein sequence ID" value="NDV39055.1"/>
    <property type="molecule type" value="Transcribed_RNA"/>
</dbReference>
<name>A0A6B2LQ52_9EUKA</name>
<keyword evidence="3" id="KW-1133">Transmembrane helix</keyword>
<evidence type="ECO:0000256" key="1">
    <source>
        <dbReference type="ARBA" id="ARBA00004141"/>
    </source>
</evidence>
<keyword evidence="4" id="KW-0472">Membrane</keyword>
<dbReference type="AlphaFoldDB" id="A0A6B2LQ52"/>
<evidence type="ECO:0000313" key="5">
    <source>
        <dbReference type="EMBL" id="NDV39055.1"/>
    </source>
</evidence>